<proteinExistence type="inferred from homology"/>
<dbReference type="GO" id="GO:0003677">
    <property type="term" value="F:DNA binding"/>
    <property type="evidence" value="ECO:0007669"/>
    <property type="project" value="InterPro"/>
</dbReference>
<evidence type="ECO:0000256" key="4">
    <source>
        <dbReference type="ARBA" id="ARBA00023204"/>
    </source>
</evidence>
<dbReference type="CDD" id="cd00540">
    <property type="entry name" value="AAG"/>
    <property type="match status" value="1"/>
</dbReference>
<organism evidence="6 7">
    <name type="scientific">Runella defluvii</name>
    <dbReference type="NCBI Taxonomy" id="370973"/>
    <lineage>
        <taxon>Bacteria</taxon>
        <taxon>Pseudomonadati</taxon>
        <taxon>Bacteroidota</taxon>
        <taxon>Cytophagia</taxon>
        <taxon>Cytophagales</taxon>
        <taxon>Spirosomataceae</taxon>
        <taxon>Runella</taxon>
    </lineage>
</organism>
<dbReference type="InterPro" id="IPR011034">
    <property type="entry name" value="Formyl_transferase-like_C_sf"/>
</dbReference>
<dbReference type="InterPro" id="IPR003180">
    <property type="entry name" value="MPG"/>
</dbReference>
<keyword evidence="2 5" id="KW-0227">DNA damage</keyword>
<dbReference type="PANTHER" id="PTHR10429:SF0">
    <property type="entry name" value="DNA-3-METHYLADENINE GLYCOSYLASE"/>
    <property type="match status" value="1"/>
</dbReference>
<dbReference type="NCBIfam" id="TIGR00567">
    <property type="entry name" value="3mg"/>
    <property type="match status" value="1"/>
</dbReference>
<dbReference type="SUPFAM" id="SSF50486">
    <property type="entry name" value="FMT C-terminal domain-like"/>
    <property type="match status" value="1"/>
</dbReference>
<dbReference type="GO" id="GO:0006284">
    <property type="term" value="P:base-excision repair"/>
    <property type="evidence" value="ECO:0007669"/>
    <property type="project" value="InterPro"/>
</dbReference>
<comment type="similarity">
    <text evidence="1 5">Belongs to the DNA glycosylase MPG family.</text>
</comment>
<comment type="caution">
    <text evidence="6">The sequence shown here is derived from an EMBL/GenBank/DDBJ whole genome shotgun (WGS) entry which is preliminary data.</text>
</comment>
<dbReference type="RefSeq" id="WP_183973657.1">
    <property type="nucleotide sequence ID" value="NZ_JACIBY010000004.1"/>
</dbReference>
<name>A0A7W5ZK70_9BACT</name>
<dbReference type="PANTHER" id="PTHR10429">
    <property type="entry name" value="DNA-3-METHYLADENINE GLYCOSYLASE"/>
    <property type="match status" value="1"/>
</dbReference>
<accession>A0A7W5ZK70</accession>
<dbReference type="AlphaFoldDB" id="A0A7W5ZK70"/>
<keyword evidence="3 5" id="KW-0378">Hydrolase</keyword>
<dbReference type="FunFam" id="3.10.300.10:FF:000001">
    <property type="entry name" value="Putative 3-methyladenine DNA glycosylase"/>
    <property type="match status" value="1"/>
</dbReference>
<protein>
    <recommendedName>
        <fullName evidence="5">Putative 3-methyladenine DNA glycosylase</fullName>
        <ecNumber evidence="5">3.2.2.-</ecNumber>
    </recommendedName>
</protein>
<keyword evidence="7" id="KW-1185">Reference proteome</keyword>
<keyword evidence="4 5" id="KW-0234">DNA repair</keyword>
<reference evidence="6 7" key="1">
    <citation type="submission" date="2020-08" db="EMBL/GenBank/DDBJ databases">
        <title>Genomic Encyclopedia of Type Strains, Phase IV (KMG-IV): sequencing the most valuable type-strain genomes for metagenomic binning, comparative biology and taxonomic classification.</title>
        <authorList>
            <person name="Goeker M."/>
        </authorList>
    </citation>
    <scope>NUCLEOTIDE SEQUENCE [LARGE SCALE GENOMIC DNA]</scope>
    <source>
        <strain evidence="6 7">DSM 17976</strain>
    </source>
</reference>
<dbReference type="EMBL" id="JACIBY010000004">
    <property type="protein sequence ID" value="MBB3838329.1"/>
    <property type="molecule type" value="Genomic_DNA"/>
</dbReference>
<dbReference type="Gene3D" id="3.10.300.10">
    <property type="entry name" value="Methylpurine-DNA glycosylase (MPG)"/>
    <property type="match status" value="1"/>
</dbReference>
<dbReference type="HAMAP" id="MF_00527">
    <property type="entry name" value="3MGH"/>
    <property type="match status" value="1"/>
</dbReference>
<sequence length="211" mass="23450">MQPLTLDFYQKYDTLTLAQRLLGCTLVHQSQDGTTAGIIVETEAYLTDDPACHAYRRKTKRNAAMFGPAGTVYVYQIYGMHYCVNIVSGDEGVGEAVLIRALEPTEGIELMEERRGYGMSSAEGRMSKEKPIRHSALSLRHVCNGPAKLVKAMGISIEEHNGTSLLAGNLKIYPSVLEEFEMMTTTRIGITQGADLPYRFYVTGNRFVSRK</sequence>
<evidence type="ECO:0000256" key="2">
    <source>
        <dbReference type="ARBA" id="ARBA00022763"/>
    </source>
</evidence>
<dbReference type="GO" id="GO:0003905">
    <property type="term" value="F:alkylbase DNA N-glycosylase activity"/>
    <property type="evidence" value="ECO:0007669"/>
    <property type="project" value="InterPro"/>
</dbReference>
<dbReference type="Pfam" id="PF02245">
    <property type="entry name" value="Pur_DNA_glyco"/>
    <property type="match status" value="1"/>
</dbReference>
<evidence type="ECO:0000256" key="3">
    <source>
        <dbReference type="ARBA" id="ARBA00022801"/>
    </source>
</evidence>
<evidence type="ECO:0000313" key="6">
    <source>
        <dbReference type="EMBL" id="MBB3838329.1"/>
    </source>
</evidence>
<dbReference type="Proteomes" id="UP000541352">
    <property type="component" value="Unassembled WGS sequence"/>
</dbReference>
<evidence type="ECO:0000313" key="7">
    <source>
        <dbReference type="Proteomes" id="UP000541352"/>
    </source>
</evidence>
<dbReference type="InterPro" id="IPR036995">
    <property type="entry name" value="MPG_sf"/>
</dbReference>
<keyword evidence="6" id="KW-0326">Glycosidase</keyword>
<gene>
    <name evidence="6" type="ORF">FHS57_002334</name>
</gene>
<evidence type="ECO:0000256" key="1">
    <source>
        <dbReference type="ARBA" id="ARBA00009232"/>
    </source>
</evidence>
<evidence type="ECO:0000256" key="5">
    <source>
        <dbReference type="HAMAP-Rule" id="MF_00527"/>
    </source>
</evidence>
<dbReference type="NCBIfam" id="NF002003">
    <property type="entry name" value="PRK00802.1-3"/>
    <property type="match status" value="1"/>
</dbReference>
<dbReference type="EC" id="3.2.2.-" evidence="5"/>